<feature type="transmembrane region" description="Helical" evidence="9">
    <location>
        <begin position="139"/>
        <end position="166"/>
    </location>
</feature>
<evidence type="ECO:0000313" key="12">
    <source>
        <dbReference type="Proteomes" id="UP000294855"/>
    </source>
</evidence>
<evidence type="ECO:0000256" key="8">
    <source>
        <dbReference type="ARBA" id="ARBA00023136"/>
    </source>
</evidence>
<keyword evidence="3" id="KW-0813">Transport</keyword>
<protein>
    <submittedName>
        <fullName evidence="11">MgtE-like transporter</fullName>
    </submittedName>
</protein>
<evidence type="ECO:0000256" key="3">
    <source>
        <dbReference type="ARBA" id="ARBA00022448"/>
    </source>
</evidence>
<evidence type="ECO:0000256" key="1">
    <source>
        <dbReference type="ARBA" id="ARBA00004141"/>
    </source>
</evidence>
<evidence type="ECO:0000256" key="5">
    <source>
        <dbReference type="ARBA" id="ARBA00022842"/>
    </source>
</evidence>
<evidence type="ECO:0000256" key="7">
    <source>
        <dbReference type="ARBA" id="ARBA00023065"/>
    </source>
</evidence>
<keyword evidence="6 9" id="KW-1133">Transmembrane helix</keyword>
<keyword evidence="7" id="KW-0406">Ion transport</keyword>
<keyword evidence="8 9" id="KW-0472">Membrane</keyword>
<evidence type="ECO:0000256" key="9">
    <source>
        <dbReference type="SAM" id="Phobius"/>
    </source>
</evidence>
<sequence>MPHREREDAEAEYVEQYLGEYASVTSIVKEALPFELVAVVGGIISGVILSGMTNELELIPGLIVIIPGVMGLRGNISSTLGSRLGSAIHMGLITKIDYKNRELTNNILGSMVLTVIISIFLGFLGHFVSVFLGFGSAGLFNLVLISLMSGFFSGLILSFISVYLSIGAFRFGFDPDNVVTPSIATIGDIISVAMIFVFARLVLMI</sequence>
<keyword evidence="4 9" id="KW-0812">Transmembrane</keyword>
<reference evidence="11 12" key="1">
    <citation type="submission" date="2019-03" db="EMBL/GenBank/DDBJ databases">
        <title>Genomic Encyclopedia of Type Strains, Phase IV (KMG-IV): sequencing the most valuable type-strain genomes for metagenomic binning, comparative biology and taxonomic classification.</title>
        <authorList>
            <person name="Goeker M."/>
        </authorList>
    </citation>
    <scope>NUCLEOTIDE SEQUENCE [LARGE SCALE GENOMIC DNA]</scope>
    <source>
        <strain evidence="11 12">DSM 13328</strain>
    </source>
</reference>
<dbReference type="EMBL" id="SNYS01000009">
    <property type="protein sequence ID" value="TDQ68319.1"/>
    <property type="molecule type" value="Genomic_DNA"/>
</dbReference>
<dbReference type="GO" id="GO:0016020">
    <property type="term" value="C:membrane"/>
    <property type="evidence" value="ECO:0007669"/>
    <property type="project" value="UniProtKB-SubCell"/>
</dbReference>
<feature type="transmembrane region" description="Helical" evidence="9">
    <location>
        <begin position="178"/>
        <end position="203"/>
    </location>
</feature>
<dbReference type="Pfam" id="PF01769">
    <property type="entry name" value="MgtE"/>
    <property type="match status" value="1"/>
</dbReference>
<evidence type="ECO:0000256" key="2">
    <source>
        <dbReference type="ARBA" id="ARBA00009749"/>
    </source>
</evidence>
<feature type="domain" description="SLC41A/MgtE integral membrane" evidence="10">
    <location>
        <begin position="66"/>
        <end position="197"/>
    </location>
</feature>
<dbReference type="Gene3D" id="1.10.357.20">
    <property type="entry name" value="SLC41 divalent cation transporters, integral membrane domain"/>
    <property type="match status" value="1"/>
</dbReference>
<name>A0A484F383_9EURY</name>
<dbReference type="SUPFAM" id="SSF161093">
    <property type="entry name" value="MgtE membrane domain-like"/>
    <property type="match status" value="1"/>
</dbReference>
<dbReference type="InterPro" id="IPR006667">
    <property type="entry name" value="SLC41_membr_dom"/>
</dbReference>
<dbReference type="PANTHER" id="PTHR16228">
    <property type="entry name" value="DIVALENT CATION TRANSPORTER SOLUTE CARRIER FAMILY 41"/>
    <property type="match status" value="1"/>
</dbReference>
<keyword evidence="5" id="KW-0460">Magnesium</keyword>
<proteinExistence type="inferred from homology"/>
<evidence type="ECO:0000256" key="4">
    <source>
        <dbReference type="ARBA" id="ARBA00022692"/>
    </source>
</evidence>
<dbReference type="PANTHER" id="PTHR16228:SF7">
    <property type="entry name" value="SLC41A_MGTE INTEGRAL MEMBRANE DOMAIN-CONTAINING PROTEIN"/>
    <property type="match status" value="1"/>
</dbReference>
<feature type="transmembrane region" description="Helical" evidence="9">
    <location>
        <begin position="58"/>
        <end position="76"/>
    </location>
</feature>
<gene>
    <name evidence="11" type="ORF">C7391_1260</name>
</gene>
<comment type="caution">
    <text evidence="11">The sequence shown here is derived from an EMBL/GenBank/DDBJ whole genome shotgun (WGS) entry which is preliminary data.</text>
</comment>
<dbReference type="GO" id="GO:0008324">
    <property type="term" value="F:monoatomic cation transmembrane transporter activity"/>
    <property type="evidence" value="ECO:0007669"/>
    <property type="project" value="InterPro"/>
</dbReference>
<dbReference type="RefSeq" id="WP_133517697.1">
    <property type="nucleotide sequence ID" value="NZ_JAHDUW010000004.1"/>
</dbReference>
<organism evidence="11 12">
    <name type="scientific">Methanimicrococcus blatticola</name>
    <dbReference type="NCBI Taxonomy" id="91560"/>
    <lineage>
        <taxon>Archaea</taxon>
        <taxon>Methanobacteriati</taxon>
        <taxon>Methanobacteriota</taxon>
        <taxon>Stenosarchaea group</taxon>
        <taxon>Methanomicrobia</taxon>
        <taxon>Methanosarcinales</taxon>
        <taxon>Methanosarcinaceae</taxon>
        <taxon>Methanimicrococcus</taxon>
    </lineage>
</organism>
<feature type="transmembrane region" description="Helical" evidence="9">
    <location>
        <begin position="107"/>
        <end position="132"/>
    </location>
</feature>
<comment type="similarity">
    <text evidence="2">Belongs to the SLC41A transporter family.</text>
</comment>
<keyword evidence="12" id="KW-1185">Reference proteome</keyword>
<evidence type="ECO:0000313" key="11">
    <source>
        <dbReference type="EMBL" id="TDQ68319.1"/>
    </source>
</evidence>
<dbReference type="InterPro" id="IPR036739">
    <property type="entry name" value="SLC41_membr_dom_sf"/>
</dbReference>
<dbReference type="AlphaFoldDB" id="A0A484F383"/>
<dbReference type="OrthoDB" id="86118at2157"/>
<feature type="transmembrane region" description="Helical" evidence="9">
    <location>
        <begin position="31"/>
        <end position="51"/>
    </location>
</feature>
<evidence type="ECO:0000259" key="10">
    <source>
        <dbReference type="Pfam" id="PF01769"/>
    </source>
</evidence>
<accession>A0A484F383</accession>
<dbReference type="InterPro" id="IPR045349">
    <property type="entry name" value="SLC41A1-3"/>
</dbReference>
<dbReference type="Proteomes" id="UP000294855">
    <property type="component" value="Unassembled WGS sequence"/>
</dbReference>
<comment type="subcellular location">
    <subcellularLocation>
        <location evidence="1">Membrane</location>
        <topology evidence="1">Multi-pass membrane protein</topology>
    </subcellularLocation>
</comment>
<evidence type="ECO:0000256" key="6">
    <source>
        <dbReference type="ARBA" id="ARBA00022989"/>
    </source>
</evidence>